<feature type="compositionally biased region" description="Polar residues" evidence="1">
    <location>
        <begin position="53"/>
        <end position="70"/>
    </location>
</feature>
<gene>
    <name evidence="2" type="ORF">G6O67_003693</name>
</gene>
<organism evidence="2 3">
    <name type="scientific">Ophiocordyceps sinensis</name>
    <dbReference type="NCBI Taxonomy" id="72228"/>
    <lineage>
        <taxon>Eukaryota</taxon>
        <taxon>Fungi</taxon>
        <taxon>Dikarya</taxon>
        <taxon>Ascomycota</taxon>
        <taxon>Pezizomycotina</taxon>
        <taxon>Sordariomycetes</taxon>
        <taxon>Hypocreomycetidae</taxon>
        <taxon>Hypocreales</taxon>
        <taxon>Ophiocordycipitaceae</taxon>
        <taxon>Ophiocordyceps</taxon>
    </lineage>
</organism>
<reference evidence="2 3" key="1">
    <citation type="journal article" date="2020" name="Genome Biol. Evol.">
        <title>A new high-quality draft genome assembly of the Chinese cordyceps Ophiocordyceps sinensis.</title>
        <authorList>
            <person name="Shu R."/>
            <person name="Zhang J."/>
            <person name="Meng Q."/>
            <person name="Zhang H."/>
            <person name="Zhou G."/>
            <person name="Li M."/>
            <person name="Wu P."/>
            <person name="Zhao Y."/>
            <person name="Chen C."/>
            <person name="Qin Q."/>
        </authorList>
    </citation>
    <scope>NUCLEOTIDE SEQUENCE [LARGE SCALE GENOMIC DNA]</scope>
    <source>
        <strain evidence="2 3">IOZ07</strain>
    </source>
</reference>
<comment type="caution">
    <text evidence="2">The sequence shown here is derived from an EMBL/GenBank/DDBJ whole genome shotgun (WGS) entry which is preliminary data.</text>
</comment>
<evidence type="ECO:0000313" key="3">
    <source>
        <dbReference type="Proteomes" id="UP000557566"/>
    </source>
</evidence>
<dbReference type="Proteomes" id="UP000557566">
    <property type="component" value="Unassembled WGS sequence"/>
</dbReference>
<accession>A0A8H4V692</accession>
<name>A0A8H4V692_9HYPO</name>
<feature type="region of interest" description="Disordered" evidence="1">
    <location>
        <begin position="46"/>
        <end position="82"/>
    </location>
</feature>
<evidence type="ECO:0000256" key="1">
    <source>
        <dbReference type="SAM" id="MobiDB-lite"/>
    </source>
</evidence>
<evidence type="ECO:0000313" key="2">
    <source>
        <dbReference type="EMBL" id="KAF4509524.1"/>
    </source>
</evidence>
<keyword evidence="3" id="KW-1185">Reference proteome</keyword>
<feature type="compositionally biased region" description="Basic and acidic residues" evidence="1">
    <location>
        <begin position="73"/>
        <end position="82"/>
    </location>
</feature>
<proteinExistence type="predicted"/>
<protein>
    <submittedName>
        <fullName evidence="2">Uncharacterized protein</fullName>
    </submittedName>
</protein>
<dbReference type="AlphaFoldDB" id="A0A8H4V692"/>
<dbReference type="EMBL" id="JAAVMX010000004">
    <property type="protein sequence ID" value="KAF4509524.1"/>
    <property type="molecule type" value="Genomic_DNA"/>
</dbReference>
<sequence length="82" mass="9491">MQHNNNFEVTVSSFQSSLPVKTRKFSRNYRNVLERRCTCQNVVWSPRTRRDSSSQTVRAKSMCNTRSVPDQLSGKHKEEGSV</sequence>